<dbReference type="Proteomes" id="UP001060085">
    <property type="component" value="Linkage Group LG07"/>
</dbReference>
<sequence length="241" mass="26636">MKIQCDVCEKAQATVICCADEAALCAKCDIEVHAANKLASKHQRLLLQCLSNKLPPCDICQEKAAFIFCVEDRALFCRDCDEPIHSASSLAANHQRFLATGIRVALSSSCNKDTKSSHMEPHPPPKQNIQQMAVKMTTPHLSTVTSPSWAVDDLLQFSGYESSDKKEQLEFGEFEWLSDIGLLGEQVSQEALSAAEVPQLPVPQSTSATTYKPPKFSMSYKKPRIEVPDDEEEFFTVPDLG</sequence>
<comment type="caution">
    <text evidence="1">The sequence shown here is derived from an EMBL/GenBank/DDBJ whole genome shotgun (WGS) entry which is preliminary data.</text>
</comment>
<proteinExistence type="predicted"/>
<reference evidence="2" key="1">
    <citation type="journal article" date="2023" name="Nat. Plants">
        <title>Single-cell RNA sequencing provides a high-resolution roadmap for understanding the multicellular compartmentation of specialized metabolism.</title>
        <authorList>
            <person name="Sun S."/>
            <person name="Shen X."/>
            <person name="Li Y."/>
            <person name="Li Y."/>
            <person name="Wang S."/>
            <person name="Li R."/>
            <person name="Zhang H."/>
            <person name="Shen G."/>
            <person name="Guo B."/>
            <person name="Wei J."/>
            <person name="Xu J."/>
            <person name="St-Pierre B."/>
            <person name="Chen S."/>
            <person name="Sun C."/>
        </authorList>
    </citation>
    <scope>NUCLEOTIDE SEQUENCE [LARGE SCALE GENOMIC DNA]</scope>
</reference>
<name>A0ACB9ZYS6_CATRO</name>
<accession>A0ACB9ZYS6</accession>
<organism evidence="1 2">
    <name type="scientific">Catharanthus roseus</name>
    <name type="common">Madagascar periwinkle</name>
    <name type="synonym">Vinca rosea</name>
    <dbReference type="NCBI Taxonomy" id="4058"/>
    <lineage>
        <taxon>Eukaryota</taxon>
        <taxon>Viridiplantae</taxon>
        <taxon>Streptophyta</taxon>
        <taxon>Embryophyta</taxon>
        <taxon>Tracheophyta</taxon>
        <taxon>Spermatophyta</taxon>
        <taxon>Magnoliopsida</taxon>
        <taxon>eudicotyledons</taxon>
        <taxon>Gunneridae</taxon>
        <taxon>Pentapetalae</taxon>
        <taxon>asterids</taxon>
        <taxon>lamiids</taxon>
        <taxon>Gentianales</taxon>
        <taxon>Apocynaceae</taxon>
        <taxon>Rauvolfioideae</taxon>
        <taxon>Vinceae</taxon>
        <taxon>Catharanthinae</taxon>
        <taxon>Catharanthus</taxon>
    </lineage>
</organism>
<keyword evidence="2" id="KW-1185">Reference proteome</keyword>
<protein>
    <submittedName>
        <fullName evidence="1">Uncharacterized protein</fullName>
    </submittedName>
</protein>
<gene>
    <name evidence="1" type="ORF">M9H77_30681</name>
</gene>
<evidence type="ECO:0000313" key="2">
    <source>
        <dbReference type="Proteomes" id="UP001060085"/>
    </source>
</evidence>
<dbReference type="EMBL" id="CM044707">
    <property type="protein sequence ID" value="KAI5653494.1"/>
    <property type="molecule type" value="Genomic_DNA"/>
</dbReference>
<evidence type="ECO:0000313" key="1">
    <source>
        <dbReference type="EMBL" id="KAI5653494.1"/>
    </source>
</evidence>